<dbReference type="Proteomes" id="UP000193642">
    <property type="component" value="Unassembled WGS sequence"/>
</dbReference>
<feature type="transmembrane region" description="Helical" evidence="6">
    <location>
        <begin position="159"/>
        <end position="179"/>
    </location>
</feature>
<dbReference type="GO" id="GO:0012505">
    <property type="term" value="C:endomembrane system"/>
    <property type="evidence" value="ECO:0007669"/>
    <property type="project" value="UniProtKB-SubCell"/>
</dbReference>
<dbReference type="Pfam" id="PF07690">
    <property type="entry name" value="MFS_1"/>
    <property type="match status" value="1"/>
</dbReference>
<gene>
    <name evidence="8" type="ORF">BCR33DRAFT_727881</name>
</gene>
<dbReference type="InterPro" id="IPR011701">
    <property type="entry name" value="MFS"/>
</dbReference>
<dbReference type="PANTHER" id="PTHR23501:SF191">
    <property type="entry name" value="VACUOLAR BASIC AMINO ACID TRANSPORTER 4"/>
    <property type="match status" value="1"/>
</dbReference>
<feature type="transmembrane region" description="Helical" evidence="6">
    <location>
        <begin position="186"/>
        <end position="207"/>
    </location>
</feature>
<feature type="transmembrane region" description="Helical" evidence="6">
    <location>
        <begin position="57"/>
        <end position="76"/>
    </location>
</feature>
<feature type="transmembrane region" description="Helical" evidence="6">
    <location>
        <begin position="289"/>
        <end position="311"/>
    </location>
</feature>
<reference evidence="8 9" key="1">
    <citation type="submission" date="2016-07" db="EMBL/GenBank/DDBJ databases">
        <title>Pervasive Adenine N6-methylation of Active Genes in Fungi.</title>
        <authorList>
            <consortium name="DOE Joint Genome Institute"/>
            <person name="Mondo S.J."/>
            <person name="Dannebaum R.O."/>
            <person name="Kuo R.C."/>
            <person name="Labutti K."/>
            <person name="Haridas S."/>
            <person name="Kuo A."/>
            <person name="Salamov A."/>
            <person name="Ahrendt S.R."/>
            <person name="Lipzen A."/>
            <person name="Sullivan W."/>
            <person name="Andreopoulos W.B."/>
            <person name="Clum A."/>
            <person name="Lindquist E."/>
            <person name="Daum C."/>
            <person name="Ramamoorthy G.K."/>
            <person name="Gryganskyi A."/>
            <person name="Culley D."/>
            <person name="Magnuson J.K."/>
            <person name="James T.Y."/>
            <person name="O'Malley M.A."/>
            <person name="Stajich J.E."/>
            <person name="Spatafora J.W."/>
            <person name="Visel A."/>
            <person name="Grigoriev I.V."/>
        </authorList>
    </citation>
    <scope>NUCLEOTIDE SEQUENCE [LARGE SCALE GENOMIC DNA]</scope>
    <source>
        <strain evidence="8 9">JEL800</strain>
    </source>
</reference>
<accession>A0A1Y2AMN6</accession>
<organism evidence="8 9">
    <name type="scientific">Rhizoclosmatium globosum</name>
    <dbReference type="NCBI Taxonomy" id="329046"/>
    <lineage>
        <taxon>Eukaryota</taxon>
        <taxon>Fungi</taxon>
        <taxon>Fungi incertae sedis</taxon>
        <taxon>Chytridiomycota</taxon>
        <taxon>Chytridiomycota incertae sedis</taxon>
        <taxon>Chytridiomycetes</taxon>
        <taxon>Chytridiales</taxon>
        <taxon>Chytriomycetaceae</taxon>
        <taxon>Rhizoclosmatium</taxon>
    </lineage>
</organism>
<feature type="transmembrane region" description="Helical" evidence="6">
    <location>
        <begin position="219"/>
        <end position="239"/>
    </location>
</feature>
<proteinExistence type="predicted"/>
<evidence type="ECO:0000256" key="5">
    <source>
        <dbReference type="ARBA" id="ARBA00023136"/>
    </source>
</evidence>
<feature type="transmembrane region" description="Helical" evidence="6">
    <location>
        <begin position="350"/>
        <end position="371"/>
    </location>
</feature>
<feature type="transmembrane region" description="Helical" evidence="6">
    <location>
        <begin position="120"/>
        <end position="139"/>
    </location>
</feature>
<protein>
    <submittedName>
        <fullName evidence="8">MFS general substrate transporter</fullName>
    </submittedName>
</protein>
<dbReference type="STRING" id="329046.A0A1Y2AMN6"/>
<name>A0A1Y2AMN6_9FUNG</name>
<feature type="transmembrane region" description="Helical" evidence="6">
    <location>
        <begin position="414"/>
        <end position="437"/>
    </location>
</feature>
<keyword evidence="4 6" id="KW-1133">Transmembrane helix</keyword>
<sequence>MDVEPEEFVKDKLVVTRAQFFSLHVSLLLCVLLATLDQAMVASALKSITIALGEHGYLPYIGSAYALSMVPSLLIYDRCCNYWRLSPKWSLILALGIFEVGSLVCGLAQNMQVIIVGRTLAGFGAGGLILLFTTLSSQIVSYQDGVVLFMKTEATFEGFAGIILFISAIVAPALGGLFADKVSWKWCFYIEIVLGVVPMIIILRYLNIPYTKDDTTIDVLGVSLLFASLTFLIIPLQLYQISWDWKSPQSITMYILSILLFLAFVYVEWNAAEPVLPHTMFETTTMPALMMVSFCVGAAFINGLWNVALFFQLNFDDNQTLAGAYIVPAFIGLLIGSSVSRKLVDRFETFIPSFYAGPIISAAGTILLAFLHRDSKIVERVMYLFVFGFGDGIIHIIRNRALKAVSPTDLSLRYTLIAAACFSIGSAFSITITGTILKTVFAHRVRDSDLIQEAIAYLRSLGNQVDTSEIFHLLEQFYFQSLKDHNSVVDFGKAADEILYAYNSAFRISMFCLLPFSILMMLMVPFIKVTPIEE</sequence>
<dbReference type="PANTHER" id="PTHR23501">
    <property type="entry name" value="MAJOR FACILITATOR SUPERFAMILY"/>
    <property type="match status" value="1"/>
</dbReference>
<evidence type="ECO:0000256" key="4">
    <source>
        <dbReference type="ARBA" id="ARBA00022989"/>
    </source>
</evidence>
<feature type="transmembrane region" description="Helical" evidence="6">
    <location>
        <begin position="20"/>
        <end position="45"/>
    </location>
</feature>
<dbReference type="AlphaFoldDB" id="A0A1Y2AMN6"/>
<dbReference type="GO" id="GO:0022857">
    <property type="term" value="F:transmembrane transporter activity"/>
    <property type="evidence" value="ECO:0007669"/>
    <property type="project" value="InterPro"/>
</dbReference>
<feature type="transmembrane region" description="Helical" evidence="6">
    <location>
        <begin position="383"/>
        <end position="402"/>
    </location>
</feature>
<keyword evidence="3 6" id="KW-0812">Transmembrane</keyword>
<dbReference type="InterPro" id="IPR020846">
    <property type="entry name" value="MFS_dom"/>
</dbReference>
<evidence type="ECO:0000256" key="2">
    <source>
        <dbReference type="ARBA" id="ARBA00022448"/>
    </source>
</evidence>
<evidence type="ECO:0000256" key="1">
    <source>
        <dbReference type="ARBA" id="ARBA00004127"/>
    </source>
</evidence>
<dbReference type="Gene3D" id="1.20.1250.20">
    <property type="entry name" value="MFS general substrate transporter like domains"/>
    <property type="match status" value="2"/>
</dbReference>
<dbReference type="EMBL" id="MCGO01000155">
    <property type="protein sequence ID" value="ORY23762.1"/>
    <property type="molecule type" value="Genomic_DNA"/>
</dbReference>
<evidence type="ECO:0000313" key="8">
    <source>
        <dbReference type="EMBL" id="ORY23762.1"/>
    </source>
</evidence>
<evidence type="ECO:0000313" key="9">
    <source>
        <dbReference type="Proteomes" id="UP000193642"/>
    </source>
</evidence>
<feature type="domain" description="Major facilitator superfamily (MFS) profile" evidence="7">
    <location>
        <begin position="23"/>
        <end position="528"/>
    </location>
</feature>
<evidence type="ECO:0000259" key="7">
    <source>
        <dbReference type="PROSITE" id="PS50850"/>
    </source>
</evidence>
<keyword evidence="9" id="KW-1185">Reference proteome</keyword>
<comment type="caution">
    <text evidence="8">The sequence shown here is derived from an EMBL/GenBank/DDBJ whole genome shotgun (WGS) entry which is preliminary data.</text>
</comment>
<keyword evidence="2" id="KW-0813">Transport</keyword>
<evidence type="ECO:0000256" key="3">
    <source>
        <dbReference type="ARBA" id="ARBA00022692"/>
    </source>
</evidence>
<keyword evidence="5 6" id="KW-0472">Membrane</keyword>
<feature type="transmembrane region" description="Helical" evidence="6">
    <location>
        <begin position="508"/>
        <end position="527"/>
    </location>
</feature>
<dbReference type="GO" id="GO:0005886">
    <property type="term" value="C:plasma membrane"/>
    <property type="evidence" value="ECO:0007669"/>
    <property type="project" value="TreeGrafter"/>
</dbReference>
<dbReference type="SUPFAM" id="SSF103473">
    <property type="entry name" value="MFS general substrate transporter"/>
    <property type="match status" value="1"/>
</dbReference>
<dbReference type="PROSITE" id="PS50850">
    <property type="entry name" value="MFS"/>
    <property type="match status" value="1"/>
</dbReference>
<comment type="subcellular location">
    <subcellularLocation>
        <location evidence="1">Endomembrane system</location>
        <topology evidence="1">Multi-pass membrane protein</topology>
    </subcellularLocation>
</comment>
<dbReference type="OrthoDB" id="10021397at2759"/>
<feature type="transmembrane region" description="Helical" evidence="6">
    <location>
        <begin position="323"/>
        <end position="344"/>
    </location>
</feature>
<dbReference type="InterPro" id="IPR036259">
    <property type="entry name" value="MFS_trans_sf"/>
</dbReference>
<evidence type="ECO:0000256" key="6">
    <source>
        <dbReference type="SAM" id="Phobius"/>
    </source>
</evidence>
<feature type="transmembrane region" description="Helical" evidence="6">
    <location>
        <begin position="251"/>
        <end position="269"/>
    </location>
</feature>